<dbReference type="EMBL" id="RFAQ01000003">
    <property type="protein sequence ID" value="RMD04320.1"/>
    <property type="molecule type" value="Genomic_DNA"/>
</dbReference>
<dbReference type="CDD" id="cd18793">
    <property type="entry name" value="SF2_C_SNF"/>
    <property type="match status" value="1"/>
</dbReference>
<dbReference type="Gene3D" id="3.40.50.10810">
    <property type="entry name" value="Tandem AAA-ATPase domain"/>
    <property type="match status" value="1"/>
</dbReference>
<dbReference type="SMART" id="SM00490">
    <property type="entry name" value="HELICc"/>
    <property type="match status" value="1"/>
</dbReference>
<dbReference type="InterPro" id="IPR014001">
    <property type="entry name" value="Helicase_ATP-bd"/>
</dbReference>
<dbReference type="GO" id="GO:0004386">
    <property type="term" value="F:helicase activity"/>
    <property type="evidence" value="ECO:0007669"/>
    <property type="project" value="UniProtKB-KW"/>
</dbReference>
<protein>
    <submittedName>
        <fullName evidence="7">DEAD/DEAH box helicase</fullName>
    </submittedName>
</protein>
<name>A0A3M0T113_9CLOT</name>
<sequence length="704" mass="81654">MEQKCPTVVTGTKKKGYSIMKQFICQVNKELIDLGAVEMDEILKKLIPENMNEINIKVDDSDSKLFKIDRSENVITGRGIKGFFKNMRNEKAIVSYNVKKNELILKNFNEINKKDDIFNCVKNSSETYEKIRDLSSFDFGDEKWIQIYELVKDFAVVPNFDKLLSKNNMREMSLFDYQIRTVKEVLKKFRGRALLCDEVGLGKTIEACTVMMEYIIRGFARKILILVPPSLVEQWSNELKRKFNQDFITSDDPKFKKMGDEAWTHYPKVISSINLAKRKQNSQHILKIHYDMIIVDEAHHLKNRKTVAWSFVNKLDKNSILLLTATPIQNNLEELYNLITLLKPGQLSTYSDFKKNFVKSGELMEPKNVEKLRSLVADVMVRNKRSDVDIKFTKRYAKTIEIGLSPIEKKFYDLISDFVRDNYNQGEKGMSQFTLKIIQEELGSSVYSVMPTLEKLLNNESISIRSRKSIEGFMDIAKEIAARKYEENTKGKELIKIINDFGDKVIVFTKYKTTVEFLKKLLKQNGYEVAIFHGGMTRREKENQIEYFRDGAQVLISTEAGGEGRNLQFCNAIVNYDLPWNPMAIEQRIGRIHRVGQKRDVYIFNLEAKDTIESYILNILDKKINMFELVVGEVDMILGDLNEEDDSFDDLVMGIWANSRDKSELKNKMDELGDKLLDMKNQYVKVKNVDEEIFGNLFKAGEDK</sequence>
<dbReference type="InterPro" id="IPR001650">
    <property type="entry name" value="Helicase_C-like"/>
</dbReference>
<evidence type="ECO:0000256" key="1">
    <source>
        <dbReference type="ARBA" id="ARBA00022741"/>
    </source>
</evidence>
<dbReference type="GO" id="GO:0005524">
    <property type="term" value="F:ATP binding"/>
    <property type="evidence" value="ECO:0007669"/>
    <property type="project" value="UniProtKB-KW"/>
</dbReference>
<organism evidence="7 8">
    <name type="scientific">Clostridium autoethanogenum</name>
    <dbReference type="NCBI Taxonomy" id="84023"/>
    <lineage>
        <taxon>Bacteria</taxon>
        <taxon>Bacillati</taxon>
        <taxon>Bacillota</taxon>
        <taxon>Clostridia</taxon>
        <taxon>Eubacteriales</taxon>
        <taxon>Clostridiaceae</taxon>
        <taxon>Clostridium</taxon>
    </lineage>
</organism>
<dbReference type="GO" id="GO:0016787">
    <property type="term" value="F:hydrolase activity"/>
    <property type="evidence" value="ECO:0007669"/>
    <property type="project" value="UniProtKB-KW"/>
</dbReference>
<dbReference type="InterPro" id="IPR057342">
    <property type="entry name" value="DEXDc_RapA"/>
</dbReference>
<dbReference type="PROSITE" id="PS51194">
    <property type="entry name" value="HELICASE_CTER"/>
    <property type="match status" value="1"/>
</dbReference>
<accession>A0A3M0T113</accession>
<comment type="caution">
    <text evidence="7">The sequence shown here is derived from an EMBL/GenBank/DDBJ whole genome shotgun (WGS) entry which is preliminary data.</text>
</comment>
<evidence type="ECO:0000256" key="3">
    <source>
        <dbReference type="ARBA" id="ARBA00022806"/>
    </source>
</evidence>
<dbReference type="InterPro" id="IPR000330">
    <property type="entry name" value="SNF2_N"/>
</dbReference>
<keyword evidence="4" id="KW-0067">ATP-binding</keyword>
<dbReference type="SMART" id="SM00487">
    <property type="entry name" value="DEXDc"/>
    <property type="match status" value="1"/>
</dbReference>
<dbReference type="Pfam" id="PF00176">
    <property type="entry name" value="SNF2-rel_dom"/>
    <property type="match status" value="1"/>
</dbReference>
<feature type="domain" description="Helicase C-terminal" evidence="6">
    <location>
        <begin position="490"/>
        <end position="637"/>
    </location>
</feature>
<keyword evidence="1" id="KW-0547">Nucleotide-binding</keyword>
<dbReference type="RefSeq" id="WP_122057821.1">
    <property type="nucleotide sequence ID" value="NZ_RFAQ01000003.1"/>
</dbReference>
<dbReference type="InterPro" id="IPR027417">
    <property type="entry name" value="P-loop_NTPase"/>
</dbReference>
<dbReference type="SUPFAM" id="SSF52540">
    <property type="entry name" value="P-loop containing nucleoside triphosphate hydrolases"/>
    <property type="match status" value="2"/>
</dbReference>
<dbReference type="InterPro" id="IPR038718">
    <property type="entry name" value="SNF2-like_sf"/>
</dbReference>
<dbReference type="PANTHER" id="PTHR10799">
    <property type="entry name" value="SNF2/RAD54 HELICASE FAMILY"/>
    <property type="match status" value="1"/>
</dbReference>
<dbReference type="Gene3D" id="3.40.50.300">
    <property type="entry name" value="P-loop containing nucleotide triphosphate hydrolases"/>
    <property type="match status" value="1"/>
</dbReference>
<proteinExistence type="predicted"/>
<evidence type="ECO:0000259" key="5">
    <source>
        <dbReference type="PROSITE" id="PS51192"/>
    </source>
</evidence>
<gene>
    <name evidence="7" type="ORF">D9O40_02415</name>
</gene>
<keyword evidence="2" id="KW-0378">Hydrolase</keyword>
<evidence type="ECO:0000256" key="2">
    <source>
        <dbReference type="ARBA" id="ARBA00022801"/>
    </source>
</evidence>
<keyword evidence="3 7" id="KW-0347">Helicase</keyword>
<reference evidence="7 8" key="1">
    <citation type="submission" date="2018-10" db="EMBL/GenBank/DDBJ databases">
        <title>Genome-centric metagenomics revealed C2 chemical producing, CO utilizing Clostridium with novel acetogenic gene cluster.</title>
        <authorList>
            <person name="Kang H."/>
            <person name="Park B."/>
            <person name="Choi I.G."/>
            <person name="Chang I.S."/>
        </authorList>
    </citation>
    <scope>NUCLEOTIDE SEQUENCE [LARGE SCALE GENOMIC DNA]</scope>
    <source>
        <strain evidence="7 8">H21-9</strain>
    </source>
</reference>
<feature type="domain" description="Helicase ATP-binding" evidence="5">
    <location>
        <begin position="184"/>
        <end position="345"/>
    </location>
</feature>
<evidence type="ECO:0000313" key="7">
    <source>
        <dbReference type="EMBL" id="RMD04320.1"/>
    </source>
</evidence>
<dbReference type="AlphaFoldDB" id="A0A3M0T113"/>
<evidence type="ECO:0000313" key="8">
    <source>
        <dbReference type="Proteomes" id="UP000277999"/>
    </source>
</evidence>
<dbReference type="InterPro" id="IPR049730">
    <property type="entry name" value="SNF2/RAD54-like_C"/>
</dbReference>
<dbReference type="PROSITE" id="PS51192">
    <property type="entry name" value="HELICASE_ATP_BIND_1"/>
    <property type="match status" value="1"/>
</dbReference>
<evidence type="ECO:0000259" key="6">
    <source>
        <dbReference type="PROSITE" id="PS51194"/>
    </source>
</evidence>
<dbReference type="CDD" id="cd18011">
    <property type="entry name" value="DEXDc_RapA"/>
    <property type="match status" value="1"/>
</dbReference>
<evidence type="ECO:0000256" key="4">
    <source>
        <dbReference type="ARBA" id="ARBA00022840"/>
    </source>
</evidence>
<dbReference type="Pfam" id="PF00271">
    <property type="entry name" value="Helicase_C"/>
    <property type="match status" value="1"/>
</dbReference>
<dbReference type="Proteomes" id="UP000277999">
    <property type="component" value="Unassembled WGS sequence"/>
</dbReference>